<organism evidence="1 2">
    <name type="scientific">Streptomyces broussonetiae</name>
    <dbReference type="NCBI Taxonomy" id="2686304"/>
    <lineage>
        <taxon>Bacteria</taxon>
        <taxon>Bacillati</taxon>
        <taxon>Actinomycetota</taxon>
        <taxon>Actinomycetes</taxon>
        <taxon>Kitasatosporales</taxon>
        <taxon>Streptomycetaceae</taxon>
        <taxon>Streptomyces</taxon>
    </lineage>
</organism>
<dbReference type="KEGG" id="sbro:GQF42_00415"/>
<reference evidence="1 2" key="1">
    <citation type="submission" date="2019-12" db="EMBL/GenBank/DDBJ databases">
        <title>Streptomyces sp. strain T44 isolated from rhizosphere soil of Broussonetia papyrifera.</title>
        <authorList>
            <person name="Mo P."/>
        </authorList>
    </citation>
    <scope>NUCLEOTIDE SEQUENCE [LARGE SCALE GENOMIC DNA]</scope>
    <source>
        <strain evidence="1 2">T44</strain>
    </source>
</reference>
<evidence type="ECO:0000313" key="2">
    <source>
        <dbReference type="Proteomes" id="UP000436138"/>
    </source>
</evidence>
<dbReference type="AlphaFoldDB" id="A0A6I6MXZ6"/>
<dbReference type="EMBL" id="CP047020">
    <property type="protein sequence ID" value="QHA02037.1"/>
    <property type="molecule type" value="Genomic_DNA"/>
</dbReference>
<evidence type="ECO:0000313" key="1">
    <source>
        <dbReference type="EMBL" id="QHA02037.1"/>
    </source>
</evidence>
<proteinExistence type="predicted"/>
<dbReference type="RefSeq" id="WP_158916679.1">
    <property type="nucleotide sequence ID" value="NZ_CP047020.1"/>
</dbReference>
<gene>
    <name evidence="1" type="ORF">GQF42_00415</name>
</gene>
<name>A0A6I6MXZ6_9ACTN</name>
<accession>A0A6I6MXZ6</accession>
<protein>
    <submittedName>
        <fullName evidence="1">Uncharacterized protein</fullName>
    </submittedName>
</protein>
<keyword evidence="2" id="KW-1185">Reference proteome</keyword>
<dbReference type="Proteomes" id="UP000436138">
    <property type="component" value="Chromosome"/>
</dbReference>
<sequence length="72" mass="8283">MAHRPYPSRDRARKQLDRHCYELGPAPRRVLRHFQPQLLNGTAAVVHRDVEPMAATLEPGAPPVDEYRLTTR</sequence>